<evidence type="ECO:0000313" key="2">
    <source>
        <dbReference type="EMBL" id="AYW49284.1"/>
    </source>
</evidence>
<keyword evidence="4" id="KW-0695">RNA-directed DNA polymerase</keyword>
<evidence type="ECO:0000313" key="6">
    <source>
        <dbReference type="EMBL" id="QGP76486.1"/>
    </source>
</evidence>
<name>A0A3G5FJB9_TETHA</name>
<organism evidence="4 9">
    <name type="scientific">Tetragenococcus halophilus</name>
    <name type="common">Pediococcus halophilus</name>
    <dbReference type="NCBI Taxonomy" id="51669"/>
    <lineage>
        <taxon>Bacteria</taxon>
        <taxon>Bacillati</taxon>
        <taxon>Bacillota</taxon>
        <taxon>Bacilli</taxon>
        <taxon>Lactobacillales</taxon>
        <taxon>Enterococcaceae</taxon>
        <taxon>Tetragenococcus</taxon>
    </lineage>
</organism>
<evidence type="ECO:0000313" key="10">
    <source>
        <dbReference type="Proteomes" id="UP000427886"/>
    </source>
</evidence>
<evidence type="ECO:0000313" key="7">
    <source>
        <dbReference type="EMBL" id="QGP76588.1"/>
    </source>
</evidence>
<evidence type="ECO:0000313" key="8">
    <source>
        <dbReference type="EMBL" id="QGP77189.1"/>
    </source>
</evidence>
<dbReference type="EMBL" id="CP046246">
    <property type="protein sequence ID" value="QGP76486.1"/>
    <property type="molecule type" value="Genomic_DNA"/>
</dbReference>
<protein>
    <submittedName>
        <fullName evidence="4">Reverse transcriptase</fullName>
    </submittedName>
</protein>
<proteinExistence type="predicted"/>
<dbReference type="KEGG" id="tey:GLW17_06940"/>
<sequence length="121" mass="15022">MKRLTNRKRVGTLDEMIKTINQYTQGWIQYYKDGELKTFLAKQMEYLRHRLRALIWKRWKKVDTKYRQLKARGASHKEAMTYANSRKQYWRISKSKLLNRIFSKEKFKQWKLKDFIEILEK</sequence>
<evidence type="ECO:0000313" key="3">
    <source>
        <dbReference type="EMBL" id="AYW49533.1"/>
    </source>
</evidence>
<evidence type="ECO:0000313" key="4">
    <source>
        <dbReference type="EMBL" id="AYW50228.1"/>
    </source>
</evidence>
<dbReference type="EMBL" id="CP027768">
    <property type="protein sequence ID" value="AYW49533.1"/>
    <property type="molecule type" value="Genomic_DNA"/>
</dbReference>
<accession>A0A3G5FJB9</accession>
<keyword evidence="4" id="KW-0548">Nucleotidyltransferase</keyword>
<gene>
    <name evidence="2" type="ORF">C7H83_01690</name>
    <name evidence="3" type="ORF">C7H83_03025</name>
    <name evidence="4" type="ORF">C7H83_07015</name>
    <name evidence="5" type="ORF">GLW17_04195</name>
    <name evidence="6" type="ORF">GLW17_06410</name>
    <name evidence="7" type="ORF">GLW17_06940</name>
    <name evidence="8" type="ORF">GLW17_10555</name>
</gene>
<dbReference type="AlphaFoldDB" id="A0A3G5FJB9"/>
<dbReference type="EMBL" id="CP046246">
    <property type="protein sequence ID" value="QGP76588.1"/>
    <property type="molecule type" value="Genomic_DNA"/>
</dbReference>
<dbReference type="KEGG" id="tey:GLW17_10555"/>
<reference evidence="4 9" key="1">
    <citation type="journal article" date="2012" name="Int. J. Syst. Evol. Microbiol.">
        <title>Characterization of Tetragenococcus strains from sugar thick juice reveals a novel species, Tetragenococcus osmophilus sp. nov., and divides Tetragenococcus halophilus into two subspecies, T. halophilus subsp. halophilus subsp. nov. and T. halophilus subsp. flandriensis subsp. nov.</title>
        <authorList>
            <person name="Juste A."/>
            <person name="Van Trappen S."/>
            <person name="Verreth C."/>
            <person name="Cleenwerck I."/>
            <person name="De Vos P."/>
            <person name="Lievens B."/>
            <person name="Willems K.A."/>
        </authorList>
    </citation>
    <scope>NUCLEOTIDE SEQUENCE [LARGE SCALE GENOMIC DNA]</scope>
    <source>
        <strain evidence="4 9">LMG 26042</strain>
    </source>
</reference>
<dbReference type="GO" id="GO:0003964">
    <property type="term" value="F:RNA-directed DNA polymerase activity"/>
    <property type="evidence" value="ECO:0007669"/>
    <property type="project" value="UniProtKB-KW"/>
</dbReference>
<dbReference type="KEGG" id="tey:GLW17_06410"/>
<dbReference type="EMBL" id="CP046246">
    <property type="protein sequence ID" value="QGP76088.1"/>
    <property type="molecule type" value="Genomic_DNA"/>
</dbReference>
<reference evidence="5 10" key="3">
    <citation type="submission" date="2019-11" db="EMBL/GenBank/DDBJ databases">
        <authorList>
            <person name="Kim E."/>
            <person name="Lee J."/>
            <person name="Jeon K."/>
            <person name="Lee Y."/>
        </authorList>
    </citation>
    <scope>NUCLEOTIDE SEQUENCE [LARGE SCALE GENOMIC DNA]</scope>
    <source>
        <strain evidence="5 10">YJ1</strain>
    </source>
</reference>
<evidence type="ECO:0000259" key="1">
    <source>
        <dbReference type="Pfam" id="PF08388"/>
    </source>
</evidence>
<dbReference type="KEGG" id="tey:GLW17_04195"/>
<dbReference type="Proteomes" id="UP000427886">
    <property type="component" value="Chromosome"/>
</dbReference>
<feature type="domain" description="Group II intron maturase-specific" evidence="1">
    <location>
        <begin position="2"/>
        <end position="71"/>
    </location>
</feature>
<dbReference type="Proteomes" id="UP000280475">
    <property type="component" value="Chromosome"/>
</dbReference>
<dbReference type="EMBL" id="CP027768">
    <property type="protein sequence ID" value="AYW50228.1"/>
    <property type="molecule type" value="Genomic_DNA"/>
</dbReference>
<evidence type="ECO:0000313" key="5">
    <source>
        <dbReference type="EMBL" id="QGP76088.1"/>
    </source>
</evidence>
<keyword evidence="4" id="KW-0808">Transferase</keyword>
<dbReference type="EMBL" id="CP046246">
    <property type="protein sequence ID" value="QGP77189.1"/>
    <property type="molecule type" value="Genomic_DNA"/>
</dbReference>
<dbReference type="Pfam" id="PF08388">
    <property type="entry name" value="GIIM"/>
    <property type="match status" value="1"/>
</dbReference>
<evidence type="ECO:0000313" key="9">
    <source>
        <dbReference type="Proteomes" id="UP000280475"/>
    </source>
</evidence>
<reference evidence="4" key="2">
    <citation type="submission" date="2018-03" db="EMBL/GenBank/DDBJ databases">
        <authorList>
            <person name="Jeon C.O."/>
        </authorList>
    </citation>
    <scope>NUCLEOTIDE SEQUENCE</scope>
    <source>
        <strain evidence="4">LMG 26042</strain>
    </source>
</reference>
<dbReference type="EMBL" id="CP027768">
    <property type="protein sequence ID" value="AYW49284.1"/>
    <property type="molecule type" value="Genomic_DNA"/>
</dbReference>
<dbReference type="InterPro" id="IPR013597">
    <property type="entry name" value="Mat_intron_G2"/>
</dbReference>